<keyword evidence="2" id="KW-1185">Reference proteome</keyword>
<dbReference type="AlphaFoldDB" id="A0A9X4H1X8"/>
<proteinExistence type="predicted"/>
<name>A0A9X4H1X8_9FIRM</name>
<dbReference type="EMBL" id="JAKOAV010000001">
    <property type="protein sequence ID" value="MDF9406858.1"/>
    <property type="molecule type" value="Genomic_DNA"/>
</dbReference>
<evidence type="ECO:0000313" key="1">
    <source>
        <dbReference type="EMBL" id="MDF9406858.1"/>
    </source>
</evidence>
<reference evidence="1" key="1">
    <citation type="submission" date="2022-02" db="EMBL/GenBank/DDBJ databases">
        <authorList>
            <person name="Leng L."/>
        </authorList>
    </citation>
    <scope>NUCLEOTIDE SEQUENCE</scope>
    <source>
        <strain evidence="1">JI</strain>
    </source>
</reference>
<comment type="caution">
    <text evidence="1">The sequence shown here is derived from an EMBL/GenBank/DDBJ whole genome shotgun (WGS) entry which is preliminary data.</text>
</comment>
<evidence type="ECO:0000313" key="2">
    <source>
        <dbReference type="Proteomes" id="UP001154312"/>
    </source>
</evidence>
<gene>
    <name evidence="1" type="ORF">L7E55_00540</name>
</gene>
<protein>
    <submittedName>
        <fullName evidence="1">Uncharacterized protein</fullName>
    </submittedName>
</protein>
<dbReference type="Proteomes" id="UP001154312">
    <property type="component" value="Unassembled WGS sequence"/>
</dbReference>
<accession>A0A9X4H1X8</accession>
<organism evidence="1 2">
    <name type="scientific">Pelotomaculum isophthalicicum JI</name>
    <dbReference type="NCBI Taxonomy" id="947010"/>
    <lineage>
        <taxon>Bacteria</taxon>
        <taxon>Bacillati</taxon>
        <taxon>Bacillota</taxon>
        <taxon>Clostridia</taxon>
        <taxon>Eubacteriales</taxon>
        <taxon>Desulfotomaculaceae</taxon>
        <taxon>Pelotomaculum</taxon>
    </lineage>
</organism>
<dbReference type="RefSeq" id="WP_277442003.1">
    <property type="nucleotide sequence ID" value="NZ_JAKOAV010000001.1"/>
</dbReference>
<sequence length="74" mass="7974">MKSKRTGYHVAALESSPGIKGIGSCRPAWLQDGSRGGTKIKSRKEVAKANNGDRFFIVAYGLTPITSPTGRFFT</sequence>